<evidence type="ECO:0000313" key="2">
    <source>
        <dbReference type="Proteomes" id="UP000887023"/>
    </source>
</evidence>
<sequence>MVVIGIVVIGTVLTGCSTAIQGRPMSIYDDPFTVAGLPATSGPNGLRPGVKPSDLPVDNGDGGEVDQLAVDAVDDIQAYWRVEYPENFRGNFEPVDKIISWDADAPRRSAIEFCEDTTADLINAGYCTVDNTIGWDRAVLLPAMIDTFGPMAVVMVLAHEYGHAIQKQSGIVAEDEPGIVFEQQADCFAGAFMRHVAEGNANHFTLNTSDGLNSVLAATVSIRDADPNDPESVHGSAFERVTAVQIGFTDGTAACANIDEKEIEARRANLPQQFSGPGDTGELPVTEQTLDEFTKALSSVFSLPQAPKVDYAGADTGCPDAKPTTPVSYCPASRTIGVDVPMLAERGTPAKGSAIGLPVTVTGDYNAYVVFGSRYTLAVQQAEGRSLTEPKTALRAACLSGVVTAALASDRGAAGGDFSLSPGDLDEAVSGLLTDGLAASDVDGRTVPSGFSRIDAFRSGVLGGQAACTSRYN</sequence>
<organism evidence="1 2">
    <name type="scientific">Skermania pinensis</name>
    <dbReference type="NCBI Taxonomy" id="39122"/>
    <lineage>
        <taxon>Bacteria</taxon>
        <taxon>Bacillati</taxon>
        <taxon>Actinomycetota</taxon>
        <taxon>Actinomycetes</taxon>
        <taxon>Mycobacteriales</taxon>
        <taxon>Gordoniaceae</taxon>
        <taxon>Skermania</taxon>
    </lineage>
</organism>
<accession>A0ABX8SGX0</accession>
<name>A0ABX8SGX0_9ACTN</name>
<dbReference type="EMBL" id="CP079105">
    <property type="protein sequence ID" value="QXQ15690.1"/>
    <property type="molecule type" value="Genomic_DNA"/>
</dbReference>
<gene>
    <name evidence="1" type="ORF">KV203_05125</name>
</gene>
<evidence type="ECO:0000313" key="1">
    <source>
        <dbReference type="EMBL" id="QXQ15690.1"/>
    </source>
</evidence>
<reference evidence="1" key="1">
    <citation type="submission" date="2021-07" db="EMBL/GenBank/DDBJ databases">
        <title>Candidatus Kaistella beijingensis sp. nov. isolated from a municipal wastewater treatment plant is involved in sludge foaming.</title>
        <authorList>
            <person name="Song Y."/>
            <person name="Liu S.-J."/>
        </authorList>
    </citation>
    <scope>NUCLEOTIDE SEQUENCE</scope>
    <source>
        <strain evidence="1">DSM 43998</strain>
    </source>
</reference>
<dbReference type="Proteomes" id="UP000887023">
    <property type="component" value="Chromosome"/>
</dbReference>
<keyword evidence="2" id="KW-1185">Reference proteome</keyword>
<dbReference type="SUPFAM" id="SSF55486">
    <property type="entry name" value="Metalloproteases ('zincins'), catalytic domain"/>
    <property type="match status" value="1"/>
</dbReference>
<protein>
    <submittedName>
        <fullName evidence="1">Metallopeptidase</fullName>
    </submittedName>
</protein>
<proteinExistence type="predicted"/>